<dbReference type="GO" id="GO:0015074">
    <property type="term" value="P:DNA integration"/>
    <property type="evidence" value="ECO:0007669"/>
    <property type="project" value="UniProtKB-KW"/>
</dbReference>
<evidence type="ECO:0000256" key="1">
    <source>
        <dbReference type="ARBA" id="ARBA00008857"/>
    </source>
</evidence>
<dbReference type="InterPro" id="IPR011946">
    <property type="entry name" value="Integrase_integron-type"/>
</dbReference>
<evidence type="ECO:0000313" key="7">
    <source>
        <dbReference type="Proteomes" id="UP000634206"/>
    </source>
</evidence>
<dbReference type="InterPro" id="IPR011010">
    <property type="entry name" value="DNA_brk_join_enz"/>
</dbReference>
<evidence type="ECO:0000259" key="5">
    <source>
        <dbReference type="PROSITE" id="PS51898"/>
    </source>
</evidence>
<dbReference type="InterPro" id="IPR002104">
    <property type="entry name" value="Integrase_catalytic"/>
</dbReference>
<gene>
    <name evidence="6" type="ORF">JIN83_02140</name>
</gene>
<evidence type="ECO:0000256" key="4">
    <source>
        <dbReference type="ARBA" id="ARBA00023172"/>
    </source>
</evidence>
<dbReference type="Pfam" id="PF13495">
    <property type="entry name" value="Phage_int_SAM_4"/>
    <property type="match status" value="1"/>
</dbReference>
<comment type="caution">
    <text evidence="6">The sequence shown here is derived from an EMBL/GenBank/DDBJ whole genome shotgun (WGS) entry which is preliminary data.</text>
</comment>
<dbReference type="NCBIfam" id="TIGR02249">
    <property type="entry name" value="integrase_gron"/>
    <property type="match status" value="1"/>
</dbReference>
<keyword evidence="3" id="KW-0238">DNA-binding</keyword>
<reference evidence="6" key="1">
    <citation type="submission" date="2021-01" db="EMBL/GenBank/DDBJ databases">
        <title>Modified the classification status of verrucomicrobia.</title>
        <authorList>
            <person name="Feng X."/>
        </authorList>
    </citation>
    <scope>NUCLEOTIDE SEQUENCE</scope>
    <source>
        <strain evidence="6">5K15</strain>
    </source>
</reference>
<organism evidence="6 7">
    <name type="scientific">Oceaniferula flava</name>
    <dbReference type="NCBI Taxonomy" id="2800421"/>
    <lineage>
        <taxon>Bacteria</taxon>
        <taxon>Pseudomonadati</taxon>
        <taxon>Verrucomicrobiota</taxon>
        <taxon>Verrucomicrobiia</taxon>
        <taxon>Verrucomicrobiales</taxon>
        <taxon>Verrucomicrobiaceae</taxon>
        <taxon>Oceaniferula</taxon>
    </lineage>
</organism>
<dbReference type="InterPro" id="IPR010998">
    <property type="entry name" value="Integrase_recombinase_N"/>
</dbReference>
<evidence type="ECO:0000256" key="3">
    <source>
        <dbReference type="ARBA" id="ARBA00023125"/>
    </source>
</evidence>
<dbReference type="SUPFAM" id="SSF56349">
    <property type="entry name" value="DNA breaking-rejoining enzymes"/>
    <property type="match status" value="1"/>
</dbReference>
<evidence type="ECO:0000313" key="6">
    <source>
        <dbReference type="EMBL" id="MBK1853747.1"/>
    </source>
</evidence>
<dbReference type="InterPro" id="IPR050090">
    <property type="entry name" value="Tyrosine_recombinase_XerCD"/>
</dbReference>
<dbReference type="AlphaFoldDB" id="A0AAE2SAD0"/>
<comment type="similarity">
    <text evidence="1">Belongs to the 'phage' integrase family.</text>
</comment>
<dbReference type="Pfam" id="PF00589">
    <property type="entry name" value="Phage_integrase"/>
    <property type="match status" value="1"/>
</dbReference>
<sequence>MDWREDMLASRDLNDREKQGYGFLLSWYETWRISRRLQPNLQSARQFWRQEVLAKDRKQWQLEQWAQAVRWYLQWLDICARQGWATVSLAEKVRDAVERTGARRGLALKTRQGYGSWAARFAAWAGVRKRVTNPEYARDWLGQLVSQSRVSYATQKQALNALVFLYRDVCGMEEVDLGVKLRKTPKRIPVVLDMNELMKLIEKLEPIYRLPAQLQYGAGLRVSELVNLRIKDVDTERRQLTVRAGKGDKDRVTVVPAQLVESIELNKKRARLLYEEDRRNKSPGVFLPGALMRKMPKAGERWAWFWLFPARDLSKDPDSGIIRRHCLHPAVYSRALQRAALAAGIEKRVTSHVLRHCFATHLLESGCDLRTIQELLGHGDVRTTEIYTHVAKGANGCGVRSPFDDW</sequence>
<proteinExistence type="inferred from homology"/>
<protein>
    <submittedName>
        <fullName evidence="6">Integron integrase</fullName>
    </submittedName>
</protein>
<dbReference type="PROSITE" id="PS51898">
    <property type="entry name" value="TYR_RECOMBINASE"/>
    <property type="match status" value="1"/>
</dbReference>
<dbReference type="GO" id="GO:0006310">
    <property type="term" value="P:DNA recombination"/>
    <property type="evidence" value="ECO:0007669"/>
    <property type="project" value="UniProtKB-KW"/>
</dbReference>
<dbReference type="PANTHER" id="PTHR30349:SF64">
    <property type="entry name" value="PROPHAGE INTEGRASE INTD-RELATED"/>
    <property type="match status" value="1"/>
</dbReference>
<dbReference type="PANTHER" id="PTHR30349">
    <property type="entry name" value="PHAGE INTEGRASE-RELATED"/>
    <property type="match status" value="1"/>
</dbReference>
<dbReference type="InterPro" id="IPR013762">
    <property type="entry name" value="Integrase-like_cat_sf"/>
</dbReference>
<dbReference type="Gene3D" id="1.10.443.10">
    <property type="entry name" value="Intergrase catalytic core"/>
    <property type="match status" value="1"/>
</dbReference>
<feature type="domain" description="Tyr recombinase" evidence="5">
    <location>
        <begin position="187"/>
        <end position="400"/>
    </location>
</feature>
<accession>A0AAE2SAD0</accession>
<name>A0AAE2SAD0_9BACT</name>
<evidence type="ECO:0000256" key="2">
    <source>
        <dbReference type="ARBA" id="ARBA00022908"/>
    </source>
</evidence>
<keyword evidence="2" id="KW-0229">DNA integration</keyword>
<dbReference type="RefSeq" id="WP_309488345.1">
    <property type="nucleotide sequence ID" value="NZ_JAENIG010000001.1"/>
</dbReference>
<keyword evidence="4" id="KW-0233">DNA recombination</keyword>
<dbReference type="InterPro" id="IPR004107">
    <property type="entry name" value="Integrase_SAM-like_N"/>
</dbReference>
<keyword evidence="7" id="KW-1185">Reference proteome</keyword>
<dbReference type="Proteomes" id="UP000634206">
    <property type="component" value="Unassembled WGS sequence"/>
</dbReference>
<dbReference type="GO" id="GO:0003677">
    <property type="term" value="F:DNA binding"/>
    <property type="evidence" value="ECO:0007669"/>
    <property type="project" value="UniProtKB-KW"/>
</dbReference>
<dbReference type="Gene3D" id="1.10.150.130">
    <property type="match status" value="1"/>
</dbReference>
<dbReference type="EMBL" id="JAENIG010000001">
    <property type="protein sequence ID" value="MBK1853747.1"/>
    <property type="molecule type" value="Genomic_DNA"/>
</dbReference>